<proteinExistence type="predicted"/>
<dbReference type="EMBL" id="CP013121">
    <property type="protein sequence ID" value="ALM94716.1"/>
    <property type="molecule type" value="Genomic_DNA"/>
</dbReference>
<evidence type="ECO:0000313" key="1">
    <source>
        <dbReference type="EMBL" id="ALM94716.1"/>
    </source>
</evidence>
<gene>
    <name evidence="1" type="ORF">RO02_08810</name>
</gene>
<evidence type="ECO:0000313" key="2">
    <source>
        <dbReference type="Proteomes" id="UP000067061"/>
    </source>
</evidence>
<reference evidence="1 2" key="1">
    <citation type="submission" date="2015-11" db="EMBL/GenBank/DDBJ databases">
        <authorList>
            <person name="Kook J.-K."/>
            <person name="Park S.-N."/>
            <person name="Lim Y.K."/>
            <person name="Jo E."/>
        </authorList>
    </citation>
    <scope>NUCLEOTIDE SEQUENCE [LARGE SCALE GENOMIC DNA]</scope>
    <source>
        <strain evidence="1 2">ChDC F306</strain>
    </source>
</reference>
<accession>A0AAC8WI08</accession>
<dbReference type="AlphaFoldDB" id="A0AAC8WI08"/>
<sequence>MLKIYKNKNFKEALFFDNTIELSKMKISYGTSELLFLNPYSFTNIIFANYHNFYKVYSLPKGNKLLIIEMEEVIDFNSVIVAFDGERNNLIRTQEGKEIFMALPENVKEIEIESTDFKIKKIRILEFYKGETLNLKENVKKINLEGNKK</sequence>
<protein>
    <submittedName>
        <fullName evidence="1">Uncharacterized protein</fullName>
    </submittedName>
</protein>
<dbReference type="RefSeq" id="WP_060496512.1">
    <property type="nucleotide sequence ID" value="NZ_CP077112.1"/>
</dbReference>
<organism evidence="1 2">
    <name type="scientific">Fusobacterium nucleatum subsp. polymorphum</name>
    <name type="common">Fusobacterium polymorphum</name>
    <dbReference type="NCBI Taxonomy" id="76857"/>
    <lineage>
        <taxon>Bacteria</taxon>
        <taxon>Fusobacteriati</taxon>
        <taxon>Fusobacteriota</taxon>
        <taxon>Fusobacteriia</taxon>
        <taxon>Fusobacteriales</taxon>
        <taxon>Fusobacteriaceae</taxon>
        <taxon>Fusobacterium</taxon>
    </lineage>
</organism>
<name>A0AAC8WI08_FUSNP</name>
<dbReference type="Proteomes" id="UP000067061">
    <property type="component" value="Chromosome"/>
</dbReference>